<organism evidence="6 7">
    <name type="scientific">Melghirimyces profundicolus</name>
    <dbReference type="NCBI Taxonomy" id="1242148"/>
    <lineage>
        <taxon>Bacteria</taxon>
        <taxon>Bacillati</taxon>
        <taxon>Bacillota</taxon>
        <taxon>Bacilli</taxon>
        <taxon>Bacillales</taxon>
        <taxon>Thermoactinomycetaceae</taxon>
        <taxon>Melghirimyces</taxon>
    </lineage>
</organism>
<reference evidence="6 7" key="1">
    <citation type="submission" date="2018-04" db="EMBL/GenBank/DDBJ databases">
        <title>Genomic Encyclopedia of Archaeal and Bacterial Type Strains, Phase II (KMG-II): from individual species to whole genera.</title>
        <authorList>
            <person name="Goeker M."/>
        </authorList>
    </citation>
    <scope>NUCLEOTIDE SEQUENCE [LARGE SCALE GENOMIC DNA]</scope>
    <source>
        <strain evidence="6 7">DSM 45787</strain>
    </source>
</reference>
<gene>
    <name evidence="6" type="ORF">C8P63_1013</name>
</gene>
<accession>A0A2T6C8Z2</accession>
<dbReference type="SUPFAM" id="SSF51905">
    <property type="entry name" value="FAD/NAD(P)-binding domain"/>
    <property type="match status" value="1"/>
</dbReference>
<dbReference type="GO" id="GO:0008115">
    <property type="term" value="F:sarcosine oxidase activity"/>
    <property type="evidence" value="ECO:0007669"/>
    <property type="project" value="TreeGrafter"/>
</dbReference>
<dbReference type="NCBIfam" id="NF008425">
    <property type="entry name" value="PRK11259.1"/>
    <property type="match status" value="1"/>
</dbReference>
<evidence type="ECO:0000256" key="4">
    <source>
        <dbReference type="ARBA" id="ARBA00023002"/>
    </source>
</evidence>
<dbReference type="PANTHER" id="PTHR10961:SF7">
    <property type="entry name" value="FAD DEPENDENT OXIDOREDUCTASE DOMAIN-CONTAINING PROTEIN"/>
    <property type="match status" value="1"/>
</dbReference>
<protein>
    <submittedName>
        <fullName evidence="6">Sarcosine oxidase</fullName>
    </submittedName>
</protein>
<proteinExistence type="predicted"/>
<dbReference type="OrthoDB" id="9794226at2"/>
<feature type="domain" description="FAD dependent oxidoreductase" evidence="5">
    <location>
        <begin position="4"/>
        <end position="353"/>
    </location>
</feature>
<evidence type="ECO:0000259" key="5">
    <source>
        <dbReference type="Pfam" id="PF01266"/>
    </source>
</evidence>
<comment type="caution">
    <text evidence="6">The sequence shown here is derived from an EMBL/GenBank/DDBJ whole genome shotgun (WGS) entry which is preliminary data.</text>
</comment>
<evidence type="ECO:0000256" key="1">
    <source>
        <dbReference type="ARBA" id="ARBA00001974"/>
    </source>
</evidence>
<dbReference type="InterPro" id="IPR036188">
    <property type="entry name" value="FAD/NAD-bd_sf"/>
</dbReference>
<name>A0A2T6C8Z2_9BACL</name>
<dbReference type="Proteomes" id="UP000244240">
    <property type="component" value="Unassembled WGS sequence"/>
</dbReference>
<dbReference type="PANTHER" id="PTHR10961">
    <property type="entry name" value="PEROXISOMAL SARCOSINE OXIDASE"/>
    <property type="match status" value="1"/>
</dbReference>
<dbReference type="InterPro" id="IPR045170">
    <property type="entry name" value="MTOX"/>
</dbReference>
<dbReference type="Gene3D" id="3.30.9.10">
    <property type="entry name" value="D-Amino Acid Oxidase, subunit A, domain 2"/>
    <property type="match status" value="1"/>
</dbReference>
<dbReference type="Gene3D" id="3.50.50.60">
    <property type="entry name" value="FAD/NAD(P)-binding domain"/>
    <property type="match status" value="1"/>
</dbReference>
<dbReference type="SUPFAM" id="SSF54373">
    <property type="entry name" value="FAD-linked reductases, C-terminal domain"/>
    <property type="match status" value="1"/>
</dbReference>
<dbReference type="EMBL" id="QBKR01000001">
    <property type="protein sequence ID" value="PTX64787.1"/>
    <property type="molecule type" value="Genomic_DNA"/>
</dbReference>
<dbReference type="GO" id="GO:0050660">
    <property type="term" value="F:flavin adenine dinucleotide binding"/>
    <property type="evidence" value="ECO:0007669"/>
    <property type="project" value="InterPro"/>
</dbReference>
<evidence type="ECO:0000313" key="6">
    <source>
        <dbReference type="EMBL" id="PTX64787.1"/>
    </source>
</evidence>
<evidence type="ECO:0000313" key="7">
    <source>
        <dbReference type="Proteomes" id="UP000244240"/>
    </source>
</evidence>
<keyword evidence="3" id="KW-0274">FAD</keyword>
<keyword evidence="2" id="KW-0285">Flavoprotein</keyword>
<keyword evidence="4" id="KW-0560">Oxidoreductase</keyword>
<evidence type="ECO:0000256" key="3">
    <source>
        <dbReference type="ARBA" id="ARBA00022827"/>
    </source>
</evidence>
<dbReference type="Pfam" id="PF01266">
    <property type="entry name" value="DAO"/>
    <property type="match status" value="1"/>
</dbReference>
<sequence length="376" mass="41007">MDADIAVIGVGSMGSFALCELASMGVNVIGFERYAPGHDRGAGHGESRIFRTAYGEGTDYVPFLQQARDLWKHLESMTGIDIYTETGGMMIGRPNDGFLEEVLMSAEAYNLPHQVLDAEEARGRFPQHRFDNEDIVFLDPLAGVLRPELAIQAASTLATEKGARLYCGCPITALEPHSAGVTIHCEGEKFHVGHVVISAGAWTSRLLPQLSLPVWVERQIMFWYPAGNPREFVPDRFPISIRITDGDAWYALPTLDGKTVKVALHTEGERVDPDTIDRAIHTKDSELLSQFAQKYIPDLDSEPEKGKVCMYTNTPDNDFVLGSVSGVPHVTLLGPMGGHGFKFAPIMGKLAAEVATGISPSLAIDLFSPDRLIGVK</sequence>
<evidence type="ECO:0000256" key="2">
    <source>
        <dbReference type="ARBA" id="ARBA00022630"/>
    </source>
</evidence>
<dbReference type="AlphaFoldDB" id="A0A2T6C8Z2"/>
<keyword evidence="7" id="KW-1185">Reference proteome</keyword>
<comment type="cofactor">
    <cofactor evidence="1">
        <name>FAD</name>
        <dbReference type="ChEBI" id="CHEBI:57692"/>
    </cofactor>
</comment>
<dbReference type="RefSeq" id="WP_108021284.1">
    <property type="nucleotide sequence ID" value="NZ_QBKR01000001.1"/>
</dbReference>
<dbReference type="InterPro" id="IPR006076">
    <property type="entry name" value="FAD-dep_OxRdtase"/>
</dbReference>